<reference evidence="8" key="1">
    <citation type="submission" date="2025-08" db="UniProtKB">
        <authorList>
            <consortium name="RefSeq"/>
        </authorList>
    </citation>
    <scope>IDENTIFICATION</scope>
</reference>
<dbReference type="RefSeq" id="XP_011074200.1">
    <property type="nucleotide sequence ID" value="XM_011075898.2"/>
</dbReference>
<evidence type="ECO:0000256" key="2">
    <source>
        <dbReference type="ARBA" id="ARBA00004191"/>
    </source>
</evidence>
<evidence type="ECO:0000313" key="7">
    <source>
        <dbReference type="Proteomes" id="UP000504604"/>
    </source>
</evidence>
<keyword evidence="4 6" id="KW-0134">Cell wall</keyword>
<organism evidence="7 8">
    <name type="scientific">Sesamum indicum</name>
    <name type="common">Oriental sesame</name>
    <name type="synonym">Sesamum orientale</name>
    <dbReference type="NCBI Taxonomy" id="4182"/>
    <lineage>
        <taxon>Eukaryota</taxon>
        <taxon>Viridiplantae</taxon>
        <taxon>Streptophyta</taxon>
        <taxon>Embryophyta</taxon>
        <taxon>Tracheophyta</taxon>
        <taxon>Spermatophyta</taxon>
        <taxon>Magnoliopsida</taxon>
        <taxon>eudicotyledons</taxon>
        <taxon>Gunneridae</taxon>
        <taxon>Pentapetalae</taxon>
        <taxon>asterids</taxon>
        <taxon>lamiids</taxon>
        <taxon>Lamiales</taxon>
        <taxon>Pedaliaceae</taxon>
        <taxon>Sesamum</taxon>
    </lineage>
</organism>
<keyword evidence="5 6" id="KW-0961">Cell wall biogenesis/degradation</keyword>
<comment type="similarity">
    <text evidence="3 6">Belongs to the pectinacetylesterase family.</text>
</comment>
<accession>A0A6I9SXC1</accession>
<dbReference type="Pfam" id="PF03283">
    <property type="entry name" value="PAE"/>
    <property type="match status" value="1"/>
</dbReference>
<dbReference type="GO" id="GO:0071555">
    <property type="term" value="P:cell wall organization"/>
    <property type="evidence" value="ECO:0007669"/>
    <property type="project" value="UniProtKB-KW"/>
</dbReference>
<name>A0A6I9SXC1_SESIN</name>
<comment type="subcellular location">
    <subcellularLocation>
        <location evidence="2 6">Secreted</location>
        <location evidence="2 6">Cell wall</location>
    </subcellularLocation>
</comment>
<feature type="signal peptide" evidence="6">
    <location>
        <begin position="1"/>
        <end position="29"/>
    </location>
</feature>
<proteinExistence type="inferred from homology"/>
<evidence type="ECO:0000256" key="4">
    <source>
        <dbReference type="ARBA" id="ARBA00022512"/>
    </source>
</evidence>
<dbReference type="PANTHER" id="PTHR21562">
    <property type="entry name" value="NOTUM-RELATED"/>
    <property type="match status" value="1"/>
</dbReference>
<dbReference type="GO" id="GO:0009505">
    <property type="term" value="C:plant-type cell wall"/>
    <property type="evidence" value="ECO:0007669"/>
    <property type="project" value="TreeGrafter"/>
</dbReference>
<dbReference type="KEGG" id="sind:105158970"/>
<dbReference type="InterPro" id="IPR004963">
    <property type="entry name" value="PAE/NOTUM"/>
</dbReference>
<keyword evidence="6" id="KW-0732">Signal</keyword>
<protein>
    <recommendedName>
        <fullName evidence="6">Pectin acetylesterase</fullName>
        <ecNumber evidence="6">3.1.1.-</ecNumber>
    </recommendedName>
</protein>
<evidence type="ECO:0000256" key="3">
    <source>
        <dbReference type="ARBA" id="ARBA00005784"/>
    </source>
</evidence>
<sequence>MEKHIQTMADHWIKLLVLSLVMITQVVHGSKNITITILESAVSKGAVCLDGSPPAYFYDKGYGEGADNWLVYLEGGGWCANTDFCHEWISTKSTFRREKQMQFRHILAPEQNINPDFYNWNRVFVAYCDGSSFMGDVEEAAPGSNLCRRGARIFDAVMEDLVAKGMKNAKNAILAGGSAGGMATIYHCDGFRALIPGATRYKCIADSGLFTPADKKELIGYEKRVHRFDKLIAFHGTDKFLPKSCTSKMSVNLCHFPENVVRDIQTPLFIIESSYDSFQIYTGLDPGLPYNETTWSDCANDLNFCTCPQLQSMKDFRAEFLKTLQAIAKSSSIGMFVHSCHIHGHFLNFHGWDPSPLLQNKTIAKVIGDWYFDRCFFQVIDTEDVGPKNCWKQVYQKN</sequence>
<dbReference type="PANTHER" id="PTHR21562:SF65">
    <property type="entry name" value="PECTIN ACETYLESTERASE"/>
    <property type="match status" value="1"/>
</dbReference>
<comment type="function">
    <text evidence="1 6">Hydrolyzes acetyl esters in homogalacturonan regions of pectin. In type I primary cell wall, galacturonic acid residues of pectin can be acetylated at the O-2 and O-3 positions. Decreasing the degree of acetylation of pectin gels in vitro alters their physical properties.</text>
</comment>
<evidence type="ECO:0000313" key="8">
    <source>
        <dbReference type="RefSeq" id="XP_011074200.1"/>
    </source>
</evidence>
<dbReference type="GeneID" id="105158970"/>
<evidence type="ECO:0000256" key="1">
    <source>
        <dbReference type="ARBA" id="ARBA00003534"/>
    </source>
</evidence>
<evidence type="ECO:0000256" key="6">
    <source>
        <dbReference type="RuleBase" id="RU363114"/>
    </source>
</evidence>
<keyword evidence="7" id="KW-1185">Reference proteome</keyword>
<evidence type="ECO:0000256" key="5">
    <source>
        <dbReference type="ARBA" id="ARBA00023316"/>
    </source>
</evidence>
<dbReference type="AlphaFoldDB" id="A0A6I9SXC1"/>
<dbReference type="SUPFAM" id="SSF53474">
    <property type="entry name" value="alpha/beta-Hydrolases"/>
    <property type="match status" value="1"/>
</dbReference>
<dbReference type="OrthoDB" id="2015280at2759"/>
<dbReference type="EC" id="3.1.1.-" evidence="6"/>
<keyword evidence="6" id="KW-0964">Secreted</keyword>
<dbReference type="InterPro" id="IPR029058">
    <property type="entry name" value="AB_hydrolase_fold"/>
</dbReference>
<dbReference type="InParanoid" id="A0A6I9SXC1"/>
<feature type="chain" id="PRO_5027141425" description="Pectin acetylesterase" evidence="6">
    <location>
        <begin position="30"/>
        <end position="398"/>
    </location>
</feature>
<keyword evidence="6" id="KW-0378">Hydrolase</keyword>
<dbReference type="GO" id="GO:0052793">
    <property type="term" value="F:pectin acetylesterase activity"/>
    <property type="evidence" value="ECO:0007669"/>
    <property type="project" value="TreeGrafter"/>
</dbReference>
<gene>
    <name evidence="8" type="primary">LOC105158970</name>
</gene>
<dbReference type="Proteomes" id="UP000504604">
    <property type="component" value="Linkage group LG3"/>
</dbReference>